<dbReference type="SUPFAM" id="SSF48008">
    <property type="entry name" value="GntR ligand-binding domain-like"/>
    <property type="match status" value="1"/>
</dbReference>
<dbReference type="Proteomes" id="UP000278962">
    <property type="component" value="Unassembled WGS sequence"/>
</dbReference>
<name>A0A660L628_9ACTN</name>
<dbReference type="GO" id="GO:0003677">
    <property type="term" value="F:DNA binding"/>
    <property type="evidence" value="ECO:0007669"/>
    <property type="project" value="UniProtKB-KW"/>
</dbReference>
<dbReference type="InterPro" id="IPR036390">
    <property type="entry name" value="WH_DNA-bd_sf"/>
</dbReference>
<feature type="domain" description="HTH gntR-type" evidence="4">
    <location>
        <begin position="1"/>
        <end position="69"/>
    </location>
</feature>
<dbReference type="SMART" id="SM00345">
    <property type="entry name" value="HTH_GNTR"/>
    <property type="match status" value="1"/>
</dbReference>
<keyword evidence="2" id="KW-0238">DNA-binding</keyword>
<dbReference type="PRINTS" id="PR00035">
    <property type="entry name" value="HTHGNTR"/>
</dbReference>
<accession>A0A660L628</accession>
<dbReference type="PROSITE" id="PS50949">
    <property type="entry name" value="HTH_GNTR"/>
    <property type="match status" value="1"/>
</dbReference>
<evidence type="ECO:0000256" key="3">
    <source>
        <dbReference type="ARBA" id="ARBA00023163"/>
    </source>
</evidence>
<keyword evidence="1" id="KW-0805">Transcription regulation</keyword>
<dbReference type="EMBL" id="RBIL01000001">
    <property type="protein sequence ID" value="RKQ90468.1"/>
    <property type="molecule type" value="Genomic_DNA"/>
</dbReference>
<organism evidence="5 6">
    <name type="scientific">Solirubrobacter pauli</name>
    <dbReference type="NCBI Taxonomy" id="166793"/>
    <lineage>
        <taxon>Bacteria</taxon>
        <taxon>Bacillati</taxon>
        <taxon>Actinomycetota</taxon>
        <taxon>Thermoleophilia</taxon>
        <taxon>Solirubrobacterales</taxon>
        <taxon>Solirubrobacteraceae</taxon>
        <taxon>Solirubrobacter</taxon>
    </lineage>
</organism>
<dbReference type="InterPro" id="IPR036388">
    <property type="entry name" value="WH-like_DNA-bd_sf"/>
</dbReference>
<protein>
    <submittedName>
        <fullName evidence="5">GntR family transcriptional regulator</fullName>
    </submittedName>
</protein>
<dbReference type="SUPFAM" id="SSF46785">
    <property type="entry name" value="Winged helix' DNA-binding domain"/>
    <property type="match status" value="1"/>
</dbReference>
<evidence type="ECO:0000256" key="1">
    <source>
        <dbReference type="ARBA" id="ARBA00023015"/>
    </source>
</evidence>
<dbReference type="PANTHER" id="PTHR43537:SF5">
    <property type="entry name" value="UXU OPERON TRANSCRIPTIONAL REGULATOR"/>
    <property type="match status" value="1"/>
</dbReference>
<sequence>MRLHRAAMAEFVEEIVSGRLRPGDALPTEVAVAERFGISRGVARECVRGLEERGLVSVRHGSATTVNTPERWDVLDEFVIGSTVGGPSAAERIDSYLDTRRVAELHATGLAAEQATEDQLATLEDHASALRDAAAMRSRRERDRSVIEAYVAYHSTLVIAGANAPIASLVNRIVGALATAGYPFGSPSYWRSRGASDHDTLNEALRQGDSNAARIAITAHLDEVEDGLRAHARRIARSA</sequence>
<gene>
    <name evidence="5" type="ORF">C8N24_0272</name>
</gene>
<dbReference type="CDD" id="cd07377">
    <property type="entry name" value="WHTH_GntR"/>
    <property type="match status" value="1"/>
</dbReference>
<dbReference type="AlphaFoldDB" id="A0A660L628"/>
<dbReference type="SMART" id="SM00895">
    <property type="entry name" value="FCD"/>
    <property type="match status" value="1"/>
</dbReference>
<dbReference type="Pfam" id="PF07729">
    <property type="entry name" value="FCD"/>
    <property type="match status" value="1"/>
</dbReference>
<keyword evidence="6" id="KW-1185">Reference proteome</keyword>
<dbReference type="InterPro" id="IPR000524">
    <property type="entry name" value="Tscrpt_reg_HTH_GntR"/>
</dbReference>
<dbReference type="PANTHER" id="PTHR43537">
    <property type="entry name" value="TRANSCRIPTIONAL REGULATOR, GNTR FAMILY"/>
    <property type="match status" value="1"/>
</dbReference>
<evidence type="ECO:0000256" key="2">
    <source>
        <dbReference type="ARBA" id="ARBA00023125"/>
    </source>
</evidence>
<proteinExistence type="predicted"/>
<dbReference type="InterPro" id="IPR011711">
    <property type="entry name" value="GntR_C"/>
</dbReference>
<reference evidence="5 6" key="1">
    <citation type="submission" date="2018-10" db="EMBL/GenBank/DDBJ databases">
        <title>Genomic Encyclopedia of Archaeal and Bacterial Type Strains, Phase II (KMG-II): from individual species to whole genera.</title>
        <authorList>
            <person name="Goeker M."/>
        </authorList>
    </citation>
    <scope>NUCLEOTIDE SEQUENCE [LARGE SCALE GENOMIC DNA]</scope>
    <source>
        <strain evidence="5 6">DSM 14954</strain>
    </source>
</reference>
<dbReference type="Gene3D" id="1.10.10.10">
    <property type="entry name" value="Winged helix-like DNA-binding domain superfamily/Winged helix DNA-binding domain"/>
    <property type="match status" value="1"/>
</dbReference>
<evidence type="ECO:0000259" key="4">
    <source>
        <dbReference type="PROSITE" id="PS50949"/>
    </source>
</evidence>
<dbReference type="Pfam" id="PF00392">
    <property type="entry name" value="GntR"/>
    <property type="match status" value="1"/>
</dbReference>
<dbReference type="GO" id="GO:0003700">
    <property type="term" value="F:DNA-binding transcription factor activity"/>
    <property type="evidence" value="ECO:0007669"/>
    <property type="project" value="InterPro"/>
</dbReference>
<dbReference type="InterPro" id="IPR008920">
    <property type="entry name" value="TF_FadR/GntR_C"/>
</dbReference>
<evidence type="ECO:0000313" key="6">
    <source>
        <dbReference type="Proteomes" id="UP000278962"/>
    </source>
</evidence>
<dbReference type="Gene3D" id="1.20.120.530">
    <property type="entry name" value="GntR ligand-binding domain-like"/>
    <property type="match status" value="1"/>
</dbReference>
<evidence type="ECO:0000313" key="5">
    <source>
        <dbReference type="EMBL" id="RKQ90468.1"/>
    </source>
</evidence>
<keyword evidence="3" id="KW-0804">Transcription</keyword>
<comment type="caution">
    <text evidence="5">The sequence shown here is derived from an EMBL/GenBank/DDBJ whole genome shotgun (WGS) entry which is preliminary data.</text>
</comment>